<dbReference type="Gene3D" id="3.30.160.100">
    <property type="entry name" value="Ribosome hibernation promotion factor-like"/>
    <property type="match status" value="1"/>
</dbReference>
<dbReference type="InterPro" id="IPR050574">
    <property type="entry name" value="HPF/YfiA_ribosome-assoc"/>
</dbReference>
<dbReference type="SUPFAM" id="SSF69754">
    <property type="entry name" value="Ribosome binding protein Y (YfiA homologue)"/>
    <property type="match status" value="1"/>
</dbReference>
<accession>A0A2M6WQI3</accession>
<dbReference type="NCBIfam" id="TIGR00741">
    <property type="entry name" value="yfiA"/>
    <property type="match status" value="1"/>
</dbReference>
<dbReference type="GO" id="GO:0022627">
    <property type="term" value="C:cytosolic small ribosomal subunit"/>
    <property type="evidence" value="ECO:0007669"/>
    <property type="project" value="TreeGrafter"/>
</dbReference>
<keyword evidence="1" id="KW-0810">Translation regulation</keyword>
<protein>
    <submittedName>
        <fullName evidence="2">Ribosomal subunit interface protein</fullName>
    </submittedName>
</protein>
<dbReference type="Pfam" id="PF02482">
    <property type="entry name" value="Ribosomal_S30AE"/>
    <property type="match status" value="1"/>
</dbReference>
<dbReference type="CDD" id="cd00552">
    <property type="entry name" value="RaiA"/>
    <property type="match status" value="1"/>
</dbReference>
<reference evidence="3" key="1">
    <citation type="submission" date="2017-09" db="EMBL/GenBank/DDBJ databases">
        <title>Depth-based differentiation of microbial function through sediment-hosted aquifers and enrichment of novel symbionts in the deep terrestrial subsurface.</title>
        <authorList>
            <person name="Probst A.J."/>
            <person name="Ladd B."/>
            <person name="Jarett J.K."/>
            <person name="Geller-Mcgrath D.E."/>
            <person name="Sieber C.M.K."/>
            <person name="Emerson J.B."/>
            <person name="Anantharaman K."/>
            <person name="Thomas B.C."/>
            <person name="Malmstrom R."/>
            <person name="Stieglmeier M."/>
            <person name="Klingl A."/>
            <person name="Woyke T."/>
            <person name="Ryan C.M."/>
            <person name="Banfield J.F."/>
        </authorList>
    </citation>
    <scope>NUCLEOTIDE SEQUENCE [LARGE SCALE GENOMIC DNA]</scope>
</reference>
<dbReference type="PANTHER" id="PTHR33231:SF1">
    <property type="entry name" value="30S RIBOSOMAL PROTEIN"/>
    <property type="match status" value="1"/>
</dbReference>
<comment type="caution">
    <text evidence="2">The sequence shown here is derived from an EMBL/GenBank/DDBJ whole genome shotgun (WGS) entry which is preliminary data.</text>
</comment>
<dbReference type="PANTHER" id="PTHR33231">
    <property type="entry name" value="30S RIBOSOMAL PROTEIN"/>
    <property type="match status" value="1"/>
</dbReference>
<evidence type="ECO:0000256" key="1">
    <source>
        <dbReference type="ARBA" id="ARBA00022845"/>
    </source>
</evidence>
<name>A0A2M6WQI3_9BACT</name>
<proteinExistence type="predicted"/>
<organism evidence="2 3">
    <name type="scientific">Candidatus Falkowbacteria bacterium CG10_big_fil_rev_8_21_14_0_10_39_9</name>
    <dbReference type="NCBI Taxonomy" id="1974566"/>
    <lineage>
        <taxon>Bacteria</taxon>
        <taxon>Candidatus Falkowiibacteriota</taxon>
    </lineage>
</organism>
<dbReference type="InterPro" id="IPR003489">
    <property type="entry name" value="RHF/RaiA"/>
</dbReference>
<dbReference type="InterPro" id="IPR036567">
    <property type="entry name" value="RHF-like"/>
</dbReference>
<dbReference type="GO" id="GO:0043024">
    <property type="term" value="F:ribosomal small subunit binding"/>
    <property type="evidence" value="ECO:0007669"/>
    <property type="project" value="TreeGrafter"/>
</dbReference>
<dbReference type="EMBL" id="PFAQ01000021">
    <property type="protein sequence ID" value="PIT95032.1"/>
    <property type="molecule type" value="Genomic_DNA"/>
</dbReference>
<evidence type="ECO:0000313" key="2">
    <source>
        <dbReference type="EMBL" id="PIT95032.1"/>
    </source>
</evidence>
<sequence>MKIKIKASKIELTAAIENYINEKISMLGKYLKKVDILNCDFEIEKSIGGQNKGDIFRAEINLEMPGEILRVKKTESDLYKAIDKVKDHLAEVIKKYKEKKIDKRRKG</sequence>
<evidence type="ECO:0000313" key="3">
    <source>
        <dbReference type="Proteomes" id="UP000228900"/>
    </source>
</evidence>
<dbReference type="GO" id="GO:0045900">
    <property type="term" value="P:negative regulation of translational elongation"/>
    <property type="evidence" value="ECO:0007669"/>
    <property type="project" value="TreeGrafter"/>
</dbReference>
<gene>
    <name evidence="2" type="primary">raiA</name>
    <name evidence="2" type="ORF">COT98_01365</name>
</gene>
<dbReference type="AlphaFoldDB" id="A0A2M6WQI3"/>
<dbReference type="Proteomes" id="UP000228900">
    <property type="component" value="Unassembled WGS sequence"/>
</dbReference>